<sequence>MVVSLAPLVLLNISDSVHRQLSPLGVLRGLEGTESTETQQLSLINSFEVPLNEQGPDTVYAYERNALMSQIYPEEGGIIGVYVVHSSLDGVPTEAVMLANELGVSTVLVFSPQLASNNDGKYFRVFNLEGTELKCNVTHSGEEAVNTVLALKEADATETSKSKDMVNTTKGVLDILTERTKFLTSALQNGLIKDYDTLRQINSLVSKLGYKADEDVKKELLDVENTYKLVLTTGLLHDTTQNLEKASLDARGVAHFKDAL</sequence>
<accession>A0A1V2LCV8</accession>
<comment type="caution">
    <text evidence="1">The sequence shown here is derived from an EMBL/GenBank/DDBJ whole genome shotgun (WGS) entry which is preliminary data.</text>
</comment>
<dbReference type="Gene3D" id="3.40.140.10">
    <property type="entry name" value="Cytidine Deaminase, domain 2"/>
    <property type="match status" value="1"/>
</dbReference>
<dbReference type="STRING" id="36022.A0A1V2LCV8"/>
<reference evidence="2" key="1">
    <citation type="journal article" date="2017" name="Genome Announc.">
        <title>Genome sequences of Cyberlindnera fabianii 65, Pichia kudriavzevii 129, and Saccharomyces cerevisiae 131 isolated from fermented masau fruits in Zimbabwe.</title>
        <authorList>
            <person name="van Rijswijck I.M.H."/>
            <person name="Derks M.F.L."/>
            <person name="Abee T."/>
            <person name="de Ridder D."/>
            <person name="Smid E.J."/>
        </authorList>
    </citation>
    <scope>NUCLEOTIDE SEQUENCE [LARGE SCALE GENOMIC DNA]</scope>
    <source>
        <strain evidence="2">65</strain>
    </source>
</reference>
<evidence type="ECO:0008006" key="3">
    <source>
        <dbReference type="Google" id="ProtNLM"/>
    </source>
</evidence>
<dbReference type="VEuPathDB" id="FungiDB:BON22_0988"/>
<dbReference type="EMBL" id="MPUK01000002">
    <property type="protein sequence ID" value="ONH68901.1"/>
    <property type="molecule type" value="Genomic_DNA"/>
</dbReference>
<dbReference type="OMA" id="LRCEIVH"/>
<keyword evidence="2" id="KW-1185">Reference proteome</keyword>
<protein>
    <recommendedName>
        <fullName evidence="3">Eukaryotic translation initiation factor 3 subunit F</fullName>
    </recommendedName>
</protein>
<name>A0A1V2LCV8_CYBFA</name>
<gene>
    <name evidence="1" type="ORF">BON22_0988</name>
</gene>
<dbReference type="AlphaFoldDB" id="A0A1V2LCV8"/>
<evidence type="ECO:0000313" key="2">
    <source>
        <dbReference type="Proteomes" id="UP000189513"/>
    </source>
</evidence>
<organism evidence="1 2">
    <name type="scientific">Cyberlindnera fabianii</name>
    <name type="common">Yeast</name>
    <name type="synonym">Hansenula fabianii</name>
    <dbReference type="NCBI Taxonomy" id="36022"/>
    <lineage>
        <taxon>Eukaryota</taxon>
        <taxon>Fungi</taxon>
        <taxon>Dikarya</taxon>
        <taxon>Ascomycota</taxon>
        <taxon>Saccharomycotina</taxon>
        <taxon>Saccharomycetes</taxon>
        <taxon>Phaffomycetales</taxon>
        <taxon>Phaffomycetaceae</taxon>
        <taxon>Cyberlindnera</taxon>
    </lineage>
</organism>
<dbReference type="Proteomes" id="UP000189513">
    <property type="component" value="Unassembled WGS sequence"/>
</dbReference>
<proteinExistence type="predicted"/>
<evidence type="ECO:0000313" key="1">
    <source>
        <dbReference type="EMBL" id="ONH68901.1"/>
    </source>
</evidence>